<keyword evidence="7" id="KW-0472">Membrane</keyword>
<dbReference type="EMBL" id="LFYR01001623">
    <property type="protein sequence ID" value="KMZ60343.1"/>
    <property type="molecule type" value="Genomic_DNA"/>
</dbReference>
<evidence type="ECO:0000256" key="3">
    <source>
        <dbReference type="ARBA" id="ARBA00022676"/>
    </source>
</evidence>
<dbReference type="InterPro" id="IPR004263">
    <property type="entry name" value="Exostosin"/>
</dbReference>
<proteinExistence type="inferred from homology"/>
<protein>
    <submittedName>
        <fullName evidence="9">UDP-Xyl: xylogalacturonan beta-1,3-xylosyltransferase, family GT47</fullName>
    </submittedName>
</protein>
<dbReference type="OrthoDB" id="1924787at2759"/>
<keyword evidence="4" id="KW-0735">Signal-anchor</keyword>
<comment type="caution">
    <text evidence="9">The sequence shown here is derived from an EMBL/GenBank/DDBJ whole genome shotgun (WGS) entry which is preliminary data.</text>
</comment>
<dbReference type="PANTHER" id="PTHR11062">
    <property type="entry name" value="EXOSTOSIN HEPARAN SULFATE GLYCOSYLTRANSFERASE -RELATED"/>
    <property type="match status" value="1"/>
</dbReference>
<feature type="transmembrane region" description="Helical" evidence="7">
    <location>
        <begin position="25"/>
        <end position="43"/>
    </location>
</feature>
<comment type="subcellular location">
    <subcellularLocation>
        <location evidence="1">Golgi apparatus membrane</location>
        <topology evidence="1">Single-pass type II membrane protein</topology>
    </subcellularLocation>
</comment>
<dbReference type="AlphaFoldDB" id="A0A0K9NUN3"/>
<keyword evidence="7" id="KW-1133">Transmembrane helix</keyword>
<evidence type="ECO:0000313" key="9">
    <source>
        <dbReference type="EMBL" id="KMZ60343.1"/>
    </source>
</evidence>
<evidence type="ECO:0000259" key="8">
    <source>
        <dbReference type="Pfam" id="PF03016"/>
    </source>
</evidence>
<name>A0A0K9NUN3_ZOSMR</name>
<dbReference type="GO" id="GO:0016757">
    <property type="term" value="F:glycosyltransferase activity"/>
    <property type="evidence" value="ECO:0007669"/>
    <property type="project" value="UniProtKB-KW"/>
</dbReference>
<dbReference type="Proteomes" id="UP000036987">
    <property type="component" value="Unassembled WGS sequence"/>
</dbReference>
<dbReference type="Pfam" id="PF03016">
    <property type="entry name" value="Exostosin_GT47"/>
    <property type="match status" value="1"/>
</dbReference>
<dbReference type="STRING" id="29655.A0A0K9NUN3"/>
<evidence type="ECO:0000256" key="7">
    <source>
        <dbReference type="SAM" id="Phobius"/>
    </source>
</evidence>
<keyword evidence="7" id="KW-0812">Transmembrane</keyword>
<dbReference type="PANTHER" id="PTHR11062:SF210">
    <property type="entry name" value="EXOSTOSIN FAMILY PROTEIN"/>
    <property type="match status" value="1"/>
</dbReference>
<reference evidence="10" key="1">
    <citation type="journal article" date="2016" name="Nature">
        <title>The genome of the seagrass Zostera marina reveals angiosperm adaptation to the sea.</title>
        <authorList>
            <person name="Olsen J.L."/>
            <person name="Rouze P."/>
            <person name="Verhelst B."/>
            <person name="Lin Y.-C."/>
            <person name="Bayer T."/>
            <person name="Collen J."/>
            <person name="Dattolo E."/>
            <person name="De Paoli E."/>
            <person name="Dittami S."/>
            <person name="Maumus F."/>
            <person name="Michel G."/>
            <person name="Kersting A."/>
            <person name="Lauritano C."/>
            <person name="Lohaus R."/>
            <person name="Toepel M."/>
            <person name="Tonon T."/>
            <person name="Vanneste K."/>
            <person name="Amirebrahimi M."/>
            <person name="Brakel J."/>
            <person name="Bostroem C."/>
            <person name="Chovatia M."/>
            <person name="Grimwood J."/>
            <person name="Jenkins J.W."/>
            <person name="Jueterbock A."/>
            <person name="Mraz A."/>
            <person name="Stam W.T."/>
            <person name="Tice H."/>
            <person name="Bornberg-Bauer E."/>
            <person name="Green P.J."/>
            <person name="Pearson G.A."/>
            <person name="Procaccini G."/>
            <person name="Duarte C.M."/>
            <person name="Schmutz J."/>
            <person name="Reusch T.B.H."/>
            <person name="Van de Peer Y."/>
        </authorList>
    </citation>
    <scope>NUCLEOTIDE SEQUENCE [LARGE SCALE GENOMIC DNA]</scope>
    <source>
        <strain evidence="10">cv. Finnish</strain>
    </source>
</reference>
<gene>
    <name evidence="9" type="ORF">ZOSMA_5G02100</name>
</gene>
<comment type="similarity">
    <text evidence="2">Belongs to the glycosyltransferase 47 family.</text>
</comment>
<keyword evidence="9" id="KW-0808">Transferase</keyword>
<dbReference type="GO" id="GO:0000139">
    <property type="term" value="C:Golgi membrane"/>
    <property type="evidence" value="ECO:0007669"/>
    <property type="project" value="UniProtKB-SubCell"/>
</dbReference>
<feature type="compositionally biased region" description="Polar residues" evidence="6">
    <location>
        <begin position="64"/>
        <end position="78"/>
    </location>
</feature>
<dbReference type="InterPro" id="IPR040911">
    <property type="entry name" value="Exostosin_GT47"/>
</dbReference>
<organism evidence="9 10">
    <name type="scientific">Zostera marina</name>
    <name type="common">Eelgrass</name>
    <dbReference type="NCBI Taxonomy" id="29655"/>
    <lineage>
        <taxon>Eukaryota</taxon>
        <taxon>Viridiplantae</taxon>
        <taxon>Streptophyta</taxon>
        <taxon>Embryophyta</taxon>
        <taxon>Tracheophyta</taxon>
        <taxon>Spermatophyta</taxon>
        <taxon>Magnoliopsida</taxon>
        <taxon>Liliopsida</taxon>
        <taxon>Zosteraceae</taxon>
        <taxon>Zostera</taxon>
    </lineage>
</organism>
<evidence type="ECO:0000256" key="2">
    <source>
        <dbReference type="ARBA" id="ARBA00010271"/>
    </source>
</evidence>
<keyword evidence="3" id="KW-0328">Glycosyltransferase</keyword>
<evidence type="ECO:0000256" key="1">
    <source>
        <dbReference type="ARBA" id="ARBA00004323"/>
    </source>
</evidence>
<feature type="domain" description="Exostosin GT47" evidence="8">
    <location>
        <begin position="264"/>
        <end position="557"/>
    </location>
</feature>
<evidence type="ECO:0000256" key="6">
    <source>
        <dbReference type="SAM" id="MobiDB-lite"/>
    </source>
</evidence>
<keyword evidence="10" id="KW-1185">Reference proteome</keyword>
<sequence>MDEGGYGQYRFVSFQNLWKTKSIKLVLPFLIVPVFFYTVLELWNGSIPSATVILARPEIFLTPASSSSSPFVRQSKSSGDVGNDYVNNNDESGDGDDEKENFMDDEFVFDIGNGAVLKKNKDGHITVVRNGQDDSVGNITGTGTGDGFNSLFNVSADSDVGSSFNRSNVHSQSVQKNENIVLEEKVQSVMSISDMDRVLEERRRSSESKLPRQQRSKLDRQLLYARSEIENNSPPTLRNDPDELYEPAFRNVSRFRKSYELMERILKVYVYKEGDRPIFHKPFLTGIYASEGWFMKQMEENRQFVVNDPARAHLFYLPFSSRILQEVLYVANSHSHRNLIAHLNDYVELISSKYSSWNRTGGRDHFVVGCHDWATHETERSMKKAIRALCNADVLEGFEIGKDVSLPETHVSNARDPRRNIGGKPAHQRTTLAFFAGQMHGYLRPILIEQWQNKEADMVISGPIPHRVKKKTKSRRRKKTRTVTTYPYMNYMKDSKYCICPRGYEVNSPRVVESIFYGCVPVIISDNFVPPFFEVLDWSAFSVIVAEKDVPRLREILVGISKNRFMELERGVRRVRRHFVWNYKGPIKYDLFHMILHSIWFNRLYEI</sequence>
<accession>A0A0K9NUN3</accession>
<evidence type="ECO:0000313" key="10">
    <source>
        <dbReference type="Proteomes" id="UP000036987"/>
    </source>
</evidence>
<evidence type="ECO:0000256" key="4">
    <source>
        <dbReference type="ARBA" id="ARBA00022968"/>
    </source>
</evidence>
<keyword evidence="5" id="KW-0333">Golgi apparatus</keyword>
<feature type="compositionally biased region" description="Low complexity" evidence="6">
    <location>
        <begin position="79"/>
        <end position="90"/>
    </location>
</feature>
<feature type="region of interest" description="Disordered" evidence="6">
    <location>
        <begin position="64"/>
        <end position="99"/>
    </location>
</feature>
<evidence type="ECO:0000256" key="5">
    <source>
        <dbReference type="ARBA" id="ARBA00023034"/>
    </source>
</evidence>
<dbReference type="OMA" id="HETERSM"/>